<evidence type="ECO:0008006" key="6">
    <source>
        <dbReference type="Google" id="ProtNLM"/>
    </source>
</evidence>
<evidence type="ECO:0000313" key="5">
    <source>
        <dbReference type="Proteomes" id="UP000176803"/>
    </source>
</evidence>
<gene>
    <name evidence="4" type="ORF">A3F03_03950</name>
</gene>
<sequence>MKRALTTLYIVRHGESDGNVRHILQGQINSSKLTENGKKQARTLGKKLSQIPFAAVFSSDLTRAKQTAQLMALERKLAVTTTKALRERNYGEFEGRPYRHYEEELKDLLAQYQTLTKEAVFTQDLGHGIELPQNMIARVFTFLREVAVGYRGKNILMVTHGSLMRYLLIHLGYATHHELPIGAVGNTAYIKLASDGVDFFIKEVAGVKKT</sequence>
<feature type="active site" description="Tele-phosphohistidine intermediate" evidence="2">
    <location>
        <position position="13"/>
    </location>
</feature>
<dbReference type="InterPro" id="IPR001345">
    <property type="entry name" value="PG/BPGM_mutase_AS"/>
</dbReference>
<evidence type="ECO:0000256" key="2">
    <source>
        <dbReference type="PIRSR" id="PIRSR613078-1"/>
    </source>
</evidence>
<name>A0A1F7I1B5_9BACT</name>
<dbReference type="Proteomes" id="UP000176803">
    <property type="component" value="Unassembled WGS sequence"/>
</dbReference>
<protein>
    <recommendedName>
        <fullName evidence="6">Phosphoglycerate mutase</fullName>
    </recommendedName>
</protein>
<dbReference type="AlphaFoldDB" id="A0A1F7I1B5"/>
<evidence type="ECO:0000313" key="4">
    <source>
        <dbReference type="EMBL" id="OGK37169.1"/>
    </source>
</evidence>
<dbReference type="Gene3D" id="3.40.50.1240">
    <property type="entry name" value="Phosphoglycerate mutase-like"/>
    <property type="match status" value="1"/>
</dbReference>
<dbReference type="GO" id="GO:0043456">
    <property type="term" value="P:regulation of pentose-phosphate shunt"/>
    <property type="evidence" value="ECO:0007669"/>
    <property type="project" value="TreeGrafter"/>
</dbReference>
<dbReference type="PANTHER" id="PTHR46517:SF1">
    <property type="entry name" value="FRUCTOSE-2,6-BISPHOSPHATASE TIGAR"/>
    <property type="match status" value="1"/>
</dbReference>
<organism evidence="4 5">
    <name type="scientific">Candidatus Roizmanbacteria bacterium RIFCSPHIGHO2_12_FULL_41_11</name>
    <dbReference type="NCBI Taxonomy" id="1802052"/>
    <lineage>
        <taxon>Bacteria</taxon>
        <taxon>Candidatus Roizmaniibacteriota</taxon>
    </lineage>
</organism>
<dbReference type="GO" id="GO:0004331">
    <property type="term" value="F:fructose-2,6-bisphosphate 2-phosphatase activity"/>
    <property type="evidence" value="ECO:0007669"/>
    <property type="project" value="TreeGrafter"/>
</dbReference>
<reference evidence="4 5" key="1">
    <citation type="journal article" date="2016" name="Nat. Commun.">
        <title>Thousands of microbial genomes shed light on interconnected biogeochemical processes in an aquifer system.</title>
        <authorList>
            <person name="Anantharaman K."/>
            <person name="Brown C.T."/>
            <person name="Hug L.A."/>
            <person name="Sharon I."/>
            <person name="Castelle C.J."/>
            <person name="Probst A.J."/>
            <person name="Thomas B.C."/>
            <person name="Singh A."/>
            <person name="Wilkins M.J."/>
            <person name="Karaoz U."/>
            <person name="Brodie E.L."/>
            <person name="Williams K.H."/>
            <person name="Hubbard S.S."/>
            <person name="Banfield J.F."/>
        </authorList>
    </citation>
    <scope>NUCLEOTIDE SEQUENCE [LARGE SCALE GENOMIC DNA]</scope>
</reference>
<dbReference type="PANTHER" id="PTHR46517">
    <property type="entry name" value="FRUCTOSE-2,6-BISPHOSPHATASE TIGAR"/>
    <property type="match status" value="1"/>
</dbReference>
<proteinExistence type="predicted"/>
<keyword evidence="1" id="KW-0378">Hydrolase</keyword>
<dbReference type="InterPro" id="IPR013078">
    <property type="entry name" value="His_Pase_superF_clade-1"/>
</dbReference>
<dbReference type="CDD" id="cd07067">
    <property type="entry name" value="HP_PGM_like"/>
    <property type="match status" value="1"/>
</dbReference>
<dbReference type="EMBL" id="MGAC01000046">
    <property type="protein sequence ID" value="OGK37169.1"/>
    <property type="molecule type" value="Genomic_DNA"/>
</dbReference>
<evidence type="ECO:0000256" key="1">
    <source>
        <dbReference type="ARBA" id="ARBA00022801"/>
    </source>
</evidence>
<comment type="caution">
    <text evidence="4">The sequence shown here is derived from an EMBL/GenBank/DDBJ whole genome shotgun (WGS) entry which is preliminary data.</text>
</comment>
<feature type="active site" description="Proton donor/acceptor" evidence="2">
    <location>
        <position position="87"/>
    </location>
</feature>
<feature type="binding site" evidence="3">
    <location>
        <position position="63"/>
    </location>
    <ligand>
        <name>substrate</name>
    </ligand>
</feature>
<dbReference type="InterPro" id="IPR051695">
    <property type="entry name" value="Phosphoglycerate_Mutase"/>
</dbReference>
<dbReference type="Pfam" id="PF00300">
    <property type="entry name" value="His_Phos_1"/>
    <property type="match status" value="1"/>
</dbReference>
<dbReference type="InterPro" id="IPR029033">
    <property type="entry name" value="His_PPase_superfam"/>
</dbReference>
<dbReference type="GO" id="GO:0045820">
    <property type="term" value="P:negative regulation of glycolytic process"/>
    <property type="evidence" value="ECO:0007669"/>
    <property type="project" value="TreeGrafter"/>
</dbReference>
<dbReference type="PROSITE" id="PS00175">
    <property type="entry name" value="PG_MUTASE"/>
    <property type="match status" value="1"/>
</dbReference>
<accession>A0A1F7I1B5</accession>
<feature type="binding site" evidence="3">
    <location>
        <begin position="12"/>
        <end position="19"/>
    </location>
    <ligand>
        <name>substrate</name>
    </ligand>
</feature>
<dbReference type="SMART" id="SM00855">
    <property type="entry name" value="PGAM"/>
    <property type="match status" value="1"/>
</dbReference>
<feature type="binding site" evidence="3">
    <location>
        <begin position="87"/>
        <end position="90"/>
    </location>
    <ligand>
        <name>substrate</name>
    </ligand>
</feature>
<dbReference type="GO" id="GO:0005829">
    <property type="term" value="C:cytosol"/>
    <property type="evidence" value="ECO:0007669"/>
    <property type="project" value="TreeGrafter"/>
</dbReference>
<evidence type="ECO:0000256" key="3">
    <source>
        <dbReference type="PIRSR" id="PIRSR613078-2"/>
    </source>
</evidence>
<dbReference type="SUPFAM" id="SSF53254">
    <property type="entry name" value="Phosphoglycerate mutase-like"/>
    <property type="match status" value="1"/>
</dbReference>